<sequence>MKIKGVKIGLAPMHIVVVIFFLALFVWSFFATGDGMFLYWGIPLSLCLLIIPLVNSYSVGSQYLKLLPEYEAESKSCRIKQLGPSMAGKPVRIEGVVQNVKGTFINRPGYKIFDGSGTITAQRSTPLDINVRVGDNVQIVGMVVKRFAFAGDYVVHAIGVKKIDTLTPLEMDEALVSSDTRKIKKYH</sequence>
<dbReference type="EMBL" id="VSSQ01000067">
    <property type="protein sequence ID" value="MPL72596.1"/>
    <property type="molecule type" value="Genomic_DNA"/>
</dbReference>
<evidence type="ECO:0000313" key="2">
    <source>
        <dbReference type="EMBL" id="MPL72596.1"/>
    </source>
</evidence>
<accession>A0A644U022</accession>
<proteinExistence type="predicted"/>
<gene>
    <name evidence="2" type="ORF">SDC9_18381</name>
</gene>
<comment type="caution">
    <text evidence="2">The sequence shown here is derived from an EMBL/GenBank/DDBJ whole genome shotgun (WGS) entry which is preliminary data.</text>
</comment>
<feature type="transmembrane region" description="Helical" evidence="1">
    <location>
        <begin position="37"/>
        <end position="57"/>
    </location>
</feature>
<keyword evidence="1" id="KW-1133">Transmembrane helix</keyword>
<dbReference type="AlphaFoldDB" id="A0A644U022"/>
<organism evidence="2">
    <name type="scientific">bioreactor metagenome</name>
    <dbReference type="NCBI Taxonomy" id="1076179"/>
    <lineage>
        <taxon>unclassified sequences</taxon>
        <taxon>metagenomes</taxon>
        <taxon>ecological metagenomes</taxon>
    </lineage>
</organism>
<protein>
    <recommendedName>
        <fullName evidence="3">Nucleotide-binding protein</fullName>
    </recommendedName>
</protein>
<evidence type="ECO:0008006" key="3">
    <source>
        <dbReference type="Google" id="ProtNLM"/>
    </source>
</evidence>
<feature type="transmembrane region" description="Helical" evidence="1">
    <location>
        <begin position="12"/>
        <end position="31"/>
    </location>
</feature>
<evidence type="ECO:0000256" key="1">
    <source>
        <dbReference type="SAM" id="Phobius"/>
    </source>
</evidence>
<keyword evidence="1" id="KW-0812">Transmembrane</keyword>
<reference evidence="2" key="1">
    <citation type="submission" date="2019-08" db="EMBL/GenBank/DDBJ databases">
        <authorList>
            <person name="Kucharzyk K."/>
            <person name="Murdoch R.W."/>
            <person name="Higgins S."/>
            <person name="Loffler F."/>
        </authorList>
    </citation>
    <scope>NUCLEOTIDE SEQUENCE</scope>
</reference>
<keyword evidence="1" id="KW-0472">Membrane</keyword>
<name>A0A644U022_9ZZZZ</name>